<feature type="transmembrane region" description="Helical" evidence="6">
    <location>
        <begin position="607"/>
        <end position="627"/>
    </location>
</feature>
<dbReference type="PANTHER" id="PTHR24373:SF275">
    <property type="entry name" value="TIR DOMAIN-CONTAINING PROTEIN"/>
    <property type="match status" value="1"/>
</dbReference>
<organism evidence="8 9">
    <name type="scientific">Acropora cervicornis</name>
    <name type="common">Staghorn coral</name>
    <dbReference type="NCBI Taxonomy" id="6130"/>
    <lineage>
        <taxon>Eukaryota</taxon>
        <taxon>Metazoa</taxon>
        <taxon>Cnidaria</taxon>
        <taxon>Anthozoa</taxon>
        <taxon>Hexacorallia</taxon>
        <taxon>Scleractinia</taxon>
        <taxon>Astrocoeniina</taxon>
        <taxon>Acroporidae</taxon>
        <taxon>Acropora</taxon>
    </lineage>
</organism>
<comment type="caution">
    <text evidence="8">The sequence shown here is derived from an EMBL/GenBank/DDBJ whole genome shotgun (WGS) entry which is preliminary data.</text>
</comment>
<keyword evidence="6" id="KW-0472">Membrane</keyword>
<dbReference type="PANTHER" id="PTHR24373">
    <property type="entry name" value="SLIT RELATED LEUCINE-RICH REPEAT NEURONAL PROTEIN"/>
    <property type="match status" value="1"/>
</dbReference>
<evidence type="ECO:0000256" key="2">
    <source>
        <dbReference type="ARBA" id="ARBA00022729"/>
    </source>
</evidence>
<dbReference type="SUPFAM" id="SSF49854">
    <property type="entry name" value="Spermadhesin, CUB domain"/>
    <property type="match status" value="1"/>
</dbReference>
<dbReference type="Pfam" id="PF24633">
    <property type="entry name" value="DUF7630"/>
    <property type="match status" value="1"/>
</dbReference>
<evidence type="ECO:0000256" key="4">
    <source>
        <dbReference type="ARBA" id="ARBA00023157"/>
    </source>
</evidence>
<evidence type="ECO:0000313" key="9">
    <source>
        <dbReference type="Proteomes" id="UP001249851"/>
    </source>
</evidence>
<evidence type="ECO:0000256" key="3">
    <source>
        <dbReference type="ARBA" id="ARBA00022737"/>
    </source>
</evidence>
<feature type="transmembrane region" description="Helical" evidence="6">
    <location>
        <begin position="829"/>
        <end position="847"/>
    </location>
</feature>
<dbReference type="Pfam" id="PF13855">
    <property type="entry name" value="LRR_8"/>
    <property type="match status" value="2"/>
</dbReference>
<dbReference type="Gene3D" id="2.60.120.290">
    <property type="entry name" value="Spermadhesin, CUB domain"/>
    <property type="match status" value="1"/>
</dbReference>
<dbReference type="InterPro" id="IPR001611">
    <property type="entry name" value="Leu-rich_rpt"/>
</dbReference>
<keyword evidence="9" id="KW-1185">Reference proteome</keyword>
<dbReference type="SUPFAM" id="SSF52058">
    <property type="entry name" value="L domain-like"/>
    <property type="match status" value="1"/>
</dbReference>
<sequence>MICDKDYVEIQDGAHSNSDVIVRLCGHQEPGRSIFSTGRHLLIYFETDAVRADKGFEAVYEAVVAKGPAKECRCDRHENGGKVYLRVNCSSLQMTQIPYGDLPATTKLLDLSSNKLQRIEGANFTGLRFITVLNLASNRIDSVANESFRTLTSLFALDLRENKIKEIFDGTFDDQVFLVNLDFSHNYISKIPSKDISRKPRLEILKLGHNNISEVTSGALPAVPELSFLDLSHNNIEKIHPAAFEGVPKVFMLEPARKVVNYELALPRNIESVMSSSGFQCTYHGNNVNTCGVYQDEVGYTGRSSHGIGCKSCPVGHYVPPTAAPGKATREKEVPGNEGLDCGQYPQPVMKELSLKTSKLRNQRSISFAGTDYSRYAGFKGCECLPNFYRLDRFGGCTQCPLRGLSCQNESIKLQPGFYWKWPSNKSLELYQKFSRDLMITDTSYRSERFNGQIPEVYVCPVPEACLGGVDSRCSHGYEGPLCAACSVGYYQLLNNCRKCPKTLWFVLQVCGIVIVIGFLSVSLVLARKKKCNPNRTVSDMVLARLKILIGFYQATSGTLSAFSYVAWPNALLTVVQYANVVQLNLLQIIPLQCFVDTFTLNAYTRFLIAVGTNSTVLFLAVSIYHLRKRFILRNTALSEAQLAESIACIKTQTYRIVCLVLFITYPWTCDAVFQLLPATCQPICSSDNSDSCQFFLRADVTVQCFTDKYNKYTIAVYLMLAVVAAVPGINFLLLWKYHHRRVYIESEAQSYIGREVSQGLSFLHENYAPNCWFWEIIELLRKVWLTSALFLMGAETRSHLGAAAIASGTYCILVAYYKPIRDKFEHWLQLTSLSAIFVTMNIGILLKIPTEELYSYDAAGRDSTFLTVALVAVNVTVIGIMIGKVCFKMLTARKFCRRLNYWIFTPFFFLHQQEDKNIL</sequence>
<feature type="transmembrane region" description="Helical" evidence="6">
    <location>
        <begin position="715"/>
        <end position="736"/>
    </location>
</feature>
<dbReference type="Gene3D" id="3.80.10.10">
    <property type="entry name" value="Ribonuclease Inhibitor"/>
    <property type="match status" value="1"/>
</dbReference>
<evidence type="ECO:0000256" key="5">
    <source>
        <dbReference type="PROSITE-ProRule" id="PRU00059"/>
    </source>
</evidence>
<dbReference type="InterPro" id="IPR035914">
    <property type="entry name" value="Sperma_CUB_dom_sf"/>
</dbReference>
<dbReference type="AlphaFoldDB" id="A0AAD9Q1V8"/>
<reference evidence="8" key="1">
    <citation type="journal article" date="2023" name="G3 (Bethesda)">
        <title>Whole genome assembly and annotation of the endangered Caribbean coral Acropora cervicornis.</title>
        <authorList>
            <person name="Selwyn J.D."/>
            <person name="Vollmer S.V."/>
        </authorList>
    </citation>
    <scope>NUCLEOTIDE SEQUENCE</scope>
    <source>
        <strain evidence="8">K2</strain>
    </source>
</reference>
<dbReference type="Pfam" id="PF00431">
    <property type="entry name" value="CUB"/>
    <property type="match status" value="1"/>
</dbReference>
<accession>A0AAD9Q1V8</accession>
<feature type="transmembrane region" description="Helical" evidence="6">
    <location>
        <begin position="548"/>
        <end position="568"/>
    </location>
</feature>
<keyword evidence="6" id="KW-1133">Transmembrane helix</keyword>
<keyword evidence="6" id="KW-0812">Transmembrane</keyword>
<dbReference type="SMART" id="SM00369">
    <property type="entry name" value="LRR_TYP"/>
    <property type="match status" value="4"/>
</dbReference>
<feature type="domain" description="CUB" evidence="7">
    <location>
        <begin position="1"/>
        <end position="63"/>
    </location>
</feature>
<keyword evidence="2" id="KW-0732">Signal</keyword>
<dbReference type="InterPro" id="IPR050328">
    <property type="entry name" value="Dev_Immune_Receptor"/>
</dbReference>
<feature type="transmembrane region" description="Helical" evidence="6">
    <location>
        <begin position="504"/>
        <end position="527"/>
    </location>
</feature>
<evidence type="ECO:0000256" key="1">
    <source>
        <dbReference type="ARBA" id="ARBA00022614"/>
    </source>
</evidence>
<dbReference type="EMBL" id="JARQWQ010000080">
    <property type="protein sequence ID" value="KAK2553184.1"/>
    <property type="molecule type" value="Genomic_DNA"/>
</dbReference>
<evidence type="ECO:0000259" key="7">
    <source>
        <dbReference type="PROSITE" id="PS01180"/>
    </source>
</evidence>
<dbReference type="InterPro" id="IPR003591">
    <property type="entry name" value="Leu-rich_rpt_typical-subtyp"/>
</dbReference>
<name>A0AAD9Q1V8_ACRCE</name>
<dbReference type="PROSITE" id="PS51450">
    <property type="entry name" value="LRR"/>
    <property type="match status" value="1"/>
</dbReference>
<keyword evidence="4" id="KW-1015">Disulfide bond</keyword>
<gene>
    <name evidence="8" type="ORF">P5673_025645</name>
</gene>
<proteinExistence type="predicted"/>
<evidence type="ECO:0000256" key="6">
    <source>
        <dbReference type="SAM" id="Phobius"/>
    </source>
</evidence>
<keyword evidence="1" id="KW-0433">Leucine-rich repeat</keyword>
<protein>
    <submittedName>
        <fullName evidence="8">Slit-like protein 3 protein</fullName>
    </submittedName>
</protein>
<dbReference type="InterPro" id="IPR000859">
    <property type="entry name" value="CUB_dom"/>
</dbReference>
<dbReference type="CDD" id="cd00041">
    <property type="entry name" value="CUB"/>
    <property type="match status" value="1"/>
</dbReference>
<reference evidence="8" key="2">
    <citation type="journal article" date="2023" name="Science">
        <title>Genomic signatures of disease resistance in endangered staghorn corals.</title>
        <authorList>
            <person name="Vollmer S.V."/>
            <person name="Selwyn J.D."/>
            <person name="Despard B.A."/>
            <person name="Roesel C.L."/>
        </authorList>
    </citation>
    <scope>NUCLEOTIDE SEQUENCE</scope>
    <source>
        <strain evidence="8">K2</strain>
    </source>
</reference>
<dbReference type="InterPro" id="IPR056047">
    <property type="entry name" value="CRMPA-like_DUF7630"/>
</dbReference>
<feature type="transmembrane region" description="Helical" evidence="6">
    <location>
        <begin position="867"/>
        <end position="888"/>
    </location>
</feature>
<dbReference type="Proteomes" id="UP001249851">
    <property type="component" value="Unassembled WGS sequence"/>
</dbReference>
<evidence type="ECO:0000313" key="8">
    <source>
        <dbReference type="EMBL" id="KAK2553184.1"/>
    </source>
</evidence>
<comment type="caution">
    <text evidence="5">Lacks conserved residue(s) required for the propagation of feature annotation.</text>
</comment>
<dbReference type="PROSITE" id="PS01180">
    <property type="entry name" value="CUB"/>
    <property type="match status" value="1"/>
</dbReference>
<dbReference type="InterPro" id="IPR032675">
    <property type="entry name" value="LRR_dom_sf"/>
</dbReference>
<keyword evidence="3" id="KW-0677">Repeat</keyword>